<dbReference type="Gene3D" id="3.90.650.10">
    <property type="entry name" value="PurM-like C-terminal domain"/>
    <property type="match status" value="1"/>
</dbReference>
<dbReference type="PANTHER" id="PTHR10256">
    <property type="entry name" value="SELENIDE, WATER DIKINASE"/>
    <property type="match status" value="1"/>
</dbReference>
<keyword evidence="5" id="KW-0711">Selenium</keyword>
<evidence type="ECO:0000259" key="8">
    <source>
        <dbReference type="Pfam" id="PF02769"/>
    </source>
</evidence>
<proteinExistence type="predicted"/>
<dbReference type="Pfam" id="PF00586">
    <property type="entry name" value="AIRS"/>
    <property type="match status" value="1"/>
</dbReference>
<dbReference type="GO" id="GO:0004756">
    <property type="term" value="F:selenide, water dikinase activity"/>
    <property type="evidence" value="ECO:0007669"/>
    <property type="project" value="TreeGrafter"/>
</dbReference>
<dbReference type="InterPro" id="IPR017584">
    <property type="entry name" value="Pyridine_nucleo_diS_OxRdtase_N"/>
</dbReference>
<evidence type="ECO:0000259" key="7">
    <source>
        <dbReference type="Pfam" id="PF00586"/>
    </source>
</evidence>
<keyword evidence="3 10" id="KW-0418">Kinase</keyword>
<dbReference type="AlphaFoldDB" id="A0A2W5S4B4"/>
<dbReference type="GO" id="GO:0016260">
    <property type="term" value="P:selenocysteine biosynthetic process"/>
    <property type="evidence" value="ECO:0007669"/>
    <property type="project" value="TreeGrafter"/>
</dbReference>
<dbReference type="CDD" id="cd02195">
    <property type="entry name" value="SelD"/>
    <property type="match status" value="1"/>
</dbReference>
<evidence type="ECO:0000313" key="10">
    <source>
        <dbReference type="EMBL" id="PZQ96569.1"/>
    </source>
</evidence>
<dbReference type="SUPFAM" id="SSF55326">
    <property type="entry name" value="PurM N-terminal domain-like"/>
    <property type="match status" value="1"/>
</dbReference>
<accession>A0A2W5S4B4</accession>
<sequence>MLLSLQAKAYGTPRAKRNRPSRSRRPDATLRSTTDGAFVTPIPLTRDLVLIGGGHAHALVLRVWGMKPLPGVRLTLINPDPAAPYTGMLPGYIAGHYARDQIMIDLVRLARHAGVRLILGRAEGVDREAQRIHVAGRPPIGYDLASLDIGATSDLPDLPGFAEHAVAAKPLGPYARRWDEFLSQPHDNPRVVILGGGIGGVELALATAHRLGAPDRRVSVMVLERGEHPLSGIGAGARKALLSHLRRLGVLLLSGTRAAQVTATEVHLTDGSILSADLVLGVAGARPQGWLAKTGLALTDGYVTVDPMLRTSDPLIFAAGDCAHMAFAPRPKAGVFAVRQSPILFHNLRAALSGGAMRRYQPQRDYLKLVSTGGKGAVADKWGLRLDGPLLWRWKDRIDRTFMDKFADYPAMAAPDLPPERAEGLDEILRGKPLCGGCGAKVGAGDLSAALGQLPLPMRPDVLSGPGDDAAVLKAGSGFQVMTTDHLRAFAEDPWLMARIAAVHALGDIWAMGAAPQAALAQVILPRLSPELQTRTLAEIMAAAAQVFTEAGADIVGGHTSIGSELTIGFTVTGLAPRIVEKGGARAGDALILTKPLGSGTILAAEMARARIDGQILGEAVANAYAVMSRSSGAASAILAPVAHAMTDVTGFGLAGHLMEMLDASGMAARIDLYALPCLPGAEALAGAGHASSIAPSNRSVANRMEFSESSRVKLLFDPQTGGGLLAALPADKAQALVAGLRVSDPEAAIIGTIEDGAPFIRVR</sequence>
<evidence type="ECO:0000256" key="5">
    <source>
        <dbReference type="ARBA" id="ARBA00023266"/>
    </source>
</evidence>
<dbReference type="PRINTS" id="PR00368">
    <property type="entry name" value="FADPNR"/>
</dbReference>
<keyword evidence="2" id="KW-0547">Nucleotide-binding</keyword>
<evidence type="ECO:0000313" key="11">
    <source>
        <dbReference type="Proteomes" id="UP000248975"/>
    </source>
</evidence>
<dbReference type="PANTHER" id="PTHR10256:SF0">
    <property type="entry name" value="INACTIVE SELENIDE, WATER DIKINASE-LIKE PROTEIN-RELATED"/>
    <property type="match status" value="1"/>
</dbReference>
<comment type="caution">
    <text evidence="10">The sequence shown here is derived from an EMBL/GenBank/DDBJ whole genome shotgun (WGS) entry which is preliminary data.</text>
</comment>
<evidence type="ECO:0000256" key="4">
    <source>
        <dbReference type="ARBA" id="ARBA00022840"/>
    </source>
</evidence>
<dbReference type="NCBIfam" id="TIGR00476">
    <property type="entry name" value="selD"/>
    <property type="match status" value="1"/>
</dbReference>
<protein>
    <submittedName>
        <fullName evidence="10">Selenide, water dikinase SelD</fullName>
    </submittedName>
</protein>
<evidence type="ECO:0000256" key="1">
    <source>
        <dbReference type="ARBA" id="ARBA00022679"/>
    </source>
</evidence>
<dbReference type="InterPro" id="IPR036921">
    <property type="entry name" value="PurM-like_N_sf"/>
</dbReference>
<feature type="domain" description="FAD/NAD(P)-binding" evidence="9">
    <location>
        <begin position="47"/>
        <end position="333"/>
    </location>
</feature>
<dbReference type="NCBIfam" id="TIGR03169">
    <property type="entry name" value="Nterm_to_SelD"/>
    <property type="match status" value="1"/>
</dbReference>
<feature type="region of interest" description="Disordered" evidence="6">
    <location>
        <begin position="11"/>
        <end position="32"/>
    </location>
</feature>
<dbReference type="Proteomes" id="UP000248975">
    <property type="component" value="Unassembled WGS sequence"/>
</dbReference>
<evidence type="ECO:0000259" key="9">
    <source>
        <dbReference type="Pfam" id="PF07992"/>
    </source>
</evidence>
<dbReference type="InterPro" id="IPR023753">
    <property type="entry name" value="FAD/NAD-binding_dom"/>
</dbReference>
<dbReference type="Gene3D" id="3.50.50.100">
    <property type="match status" value="1"/>
</dbReference>
<reference evidence="10 11" key="1">
    <citation type="submission" date="2017-08" db="EMBL/GenBank/DDBJ databases">
        <title>Infants hospitalized years apart are colonized by the same room-sourced microbial strains.</title>
        <authorList>
            <person name="Brooks B."/>
            <person name="Olm M.R."/>
            <person name="Firek B.A."/>
            <person name="Baker R."/>
            <person name="Thomas B.C."/>
            <person name="Morowitz M.J."/>
            <person name="Banfield J.F."/>
        </authorList>
    </citation>
    <scope>NUCLEOTIDE SEQUENCE [LARGE SCALE GENOMIC DNA]</scope>
    <source>
        <strain evidence="10">S2_003_000_R2_11</strain>
    </source>
</reference>
<dbReference type="SUPFAM" id="SSF56042">
    <property type="entry name" value="PurM C-terminal domain-like"/>
    <property type="match status" value="1"/>
</dbReference>
<dbReference type="SUPFAM" id="SSF51905">
    <property type="entry name" value="FAD/NAD(P)-binding domain"/>
    <property type="match status" value="2"/>
</dbReference>
<evidence type="ECO:0000256" key="3">
    <source>
        <dbReference type="ARBA" id="ARBA00022777"/>
    </source>
</evidence>
<keyword evidence="4" id="KW-0067">ATP-binding</keyword>
<feature type="compositionally biased region" description="Basic residues" evidence="6">
    <location>
        <begin position="14"/>
        <end position="23"/>
    </location>
</feature>
<dbReference type="GO" id="GO:0005737">
    <property type="term" value="C:cytoplasm"/>
    <property type="evidence" value="ECO:0007669"/>
    <property type="project" value="TreeGrafter"/>
</dbReference>
<dbReference type="InterPro" id="IPR010918">
    <property type="entry name" value="PurM-like_C_dom"/>
</dbReference>
<organism evidence="10 11">
    <name type="scientific">Cereibacter sphaeroides</name>
    <name type="common">Rhodobacter sphaeroides</name>
    <dbReference type="NCBI Taxonomy" id="1063"/>
    <lineage>
        <taxon>Bacteria</taxon>
        <taxon>Pseudomonadati</taxon>
        <taxon>Pseudomonadota</taxon>
        <taxon>Alphaproteobacteria</taxon>
        <taxon>Rhodobacterales</taxon>
        <taxon>Paracoccaceae</taxon>
        <taxon>Cereibacter</taxon>
    </lineage>
</organism>
<evidence type="ECO:0000256" key="6">
    <source>
        <dbReference type="SAM" id="MobiDB-lite"/>
    </source>
</evidence>
<dbReference type="InterPro" id="IPR016188">
    <property type="entry name" value="PurM-like_N"/>
</dbReference>
<dbReference type="EMBL" id="QFQS01000003">
    <property type="protein sequence ID" value="PZQ96569.1"/>
    <property type="molecule type" value="Genomic_DNA"/>
</dbReference>
<dbReference type="InterPro" id="IPR004536">
    <property type="entry name" value="SPS/SelD"/>
</dbReference>
<keyword evidence="1" id="KW-0808">Transferase</keyword>
<feature type="domain" description="PurM-like N-terminal" evidence="7">
    <location>
        <begin position="467"/>
        <end position="575"/>
    </location>
</feature>
<dbReference type="GO" id="GO:0005524">
    <property type="term" value="F:ATP binding"/>
    <property type="evidence" value="ECO:0007669"/>
    <property type="project" value="UniProtKB-KW"/>
</dbReference>
<dbReference type="Gene3D" id="3.30.1330.10">
    <property type="entry name" value="PurM-like, N-terminal domain"/>
    <property type="match status" value="1"/>
</dbReference>
<dbReference type="InterPro" id="IPR036676">
    <property type="entry name" value="PurM-like_C_sf"/>
</dbReference>
<evidence type="ECO:0000256" key="2">
    <source>
        <dbReference type="ARBA" id="ARBA00022741"/>
    </source>
</evidence>
<gene>
    <name evidence="10" type="primary">selD</name>
    <name evidence="10" type="ORF">DI533_13225</name>
</gene>
<name>A0A2W5S4B4_CERSP</name>
<dbReference type="GO" id="GO:0016491">
    <property type="term" value="F:oxidoreductase activity"/>
    <property type="evidence" value="ECO:0007669"/>
    <property type="project" value="InterPro"/>
</dbReference>
<dbReference type="Pfam" id="PF07992">
    <property type="entry name" value="Pyr_redox_2"/>
    <property type="match status" value="1"/>
</dbReference>
<feature type="domain" description="PurM-like C-terminal" evidence="8">
    <location>
        <begin position="586"/>
        <end position="757"/>
    </location>
</feature>
<dbReference type="Pfam" id="PF02769">
    <property type="entry name" value="AIRS_C"/>
    <property type="match status" value="1"/>
</dbReference>
<dbReference type="InterPro" id="IPR036188">
    <property type="entry name" value="FAD/NAD-bd_sf"/>
</dbReference>